<dbReference type="Proteomes" id="UP000192758">
    <property type="component" value="Unassembled WGS sequence"/>
</dbReference>
<evidence type="ECO:0000256" key="1">
    <source>
        <dbReference type="SAM" id="SignalP"/>
    </source>
</evidence>
<keyword evidence="3" id="KW-1185">Reference proteome</keyword>
<gene>
    <name evidence="2" type="ORF">EHP00_2414</name>
</gene>
<dbReference type="EMBL" id="MNPJ01000010">
    <property type="protein sequence ID" value="OQS55350.1"/>
    <property type="molecule type" value="Genomic_DNA"/>
</dbReference>
<dbReference type="AlphaFoldDB" id="A0A1W0E7X9"/>
<protein>
    <submittedName>
        <fullName evidence="2">Uncharacterized protein</fullName>
    </submittedName>
</protein>
<evidence type="ECO:0000313" key="3">
    <source>
        <dbReference type="Proteomes" id="UP000192758"/>
    </source>
</evidence>
<sequence length="274" mass="31610">MNNKLILFLITQFTKIIYCLTINVTPTNDGYEISNGIQNVSLSFKHLSTTRKPLSLNTKLCSSQETTNLISKMNSLKANGLFSHSFLPFTPSSPLIIPFSEINRHNLHADSNNKYTVMFMNDYSLDILIFYDYHKVIHTHTSLIDFNTENKDKLKREFKIEEIIESCFIRTNRNKGTKTSHVKIHVITKDTVSYETYMFLHHYDFTKPITRPEKTKGATSTKYNKLTNTLTNTQTNTQTNTLTGTQTNTLTDFSYSSNVNTKKKYLWFSKTTCS</sequence>
<feature type="chain" id="PRO_5012935571" evidence="1">
    <location>
        <begin position="20"/>
        <end position="274"/>
    </location>
</feature>
<evidence type="ECO:0000313" key="2">
    <source>
        <dbReference type="EMBL" id="OQS55350.1"/>
    </source>
</evidence>
<name>A0A1W0E7X9_9MICR</name>
<dbReference type="VEuPathDB" id="MicrosporidiaDB:EHP00_2414"/>
<accession>A0A1W0E7X9</accession>
<feature type="signal peptide" evidence="1">
    <location>
        <begin position="1"/>
        <end position="19"/>
    </location>
</feature>
<comment type="caution">
    <text evidence="2">The sequence shown here is derived from an EMBL/GenBank/DDBJ whole genome shotgun (WGS) entry which is preliminary data.</text>
</comment>
<organism evidence="2 3">
    <name type="scientific">Ecytonucleospora hepatopenaei</name>
    <dbReference type="NCBI Taxonomy" id="646526"/>
    <lineage>
        <taxon>Eukaryota</taxon>
        <taxon>Fungi</taxon>
        <taxon>Fungi incertae sedis</taxon>
        <taxon>Microsporidia</taxon>
        <taxon>Enterocytozoonidae</taxon>
        <taxon>Ecytonucleospora</taxon>
    </lineage>
</organism>
<proteinExistence type="predicted"/>
<keyword evidence="1" id="KW-0732">Signal</keyword>
<reference evidence="2 3" key="1">
    <citation type="journal article" date="2017" name="Environ. Microbiol.">
        <title>Decay of the glycolytic pathway and adaptation to intranuclear parasitism within Enterocytozoonidae microsporidia.</title>
        <authorList>
            <person name="Wiredu Boakye D."/>
            <person name="Jaroenlak P."/>
            <person name="Prachumwat A."/>
            <person name="Williams T.A."/>
            <person name="Bateman K.S."/>
            <person name="Itsathitphaisarn O."/>
            <person name="Sritunyalucksana K."/>
            <person name="Paszkiewicz K.H."/>
            <person name="Moore K.A."/>
            <person name="Stentiford G.D."/>
            <person name="Williams B.A."/>
        </authorList>
    </citation>
    <scope>NUCLEOTIDE SEQUENCE [LARGE SCALE GENOMIC DNA]</scope>
    <source>
        <strain evidence="2 3">TH1</strain>
    </source>
</reference>